<accession>A0ABM9Y9D8</accession>
<proteinExistence type="predicted"/>
<dbReference type="Proteomes" id="UP000003027">
    <property type="component" value="Unassembled WGS sequence"/>
</dbReference>
<sequence>MLGYSEWQTTCFYFIDSRRVLTHYPSYNMTLKLNVAYLYFILNIK</sequence>
<comment type="caution">
    <text evidence="1">The sequence shown here is derived from an EMBL/GenBank/DDBJ whole genome shotgun (WGS) entry which is preliminary data.</text>
</comment>
<reference evidence="1" key="1">
    <citation type="submission" date="2008-12" db="EMBL/GenBank/DDBJ databases">
        <title>Annotation of the Yersinia mollaretii ATCC 43969 genome.</title>
        <authorList>
            <person name="Read T.D."/>
            <person name="Akmal A."/>
            <person name="Bishop-Lilly K."/>
            <person name="Chen P.E."/>
            <person name="Cook C."/>
            <person name="Kiley M.P."/>
            <person name="Lentz S."/>
            <person name="Mateczun A."/>
            <person name="Nagarajan N."/>
            <person name="Nolan N."/>
            <person name="Osborne B.I."/>
            <person name="Pop M."/>
            <person name="Sozhamannan S."/>
            <person name="Stewart A.C."/>
            <person name="Sulakvelidze A."/>
            <person name="Thomason B."/>
            <person name="Willner K."/>
            <person name="Zwick M.E."/>
        </authorList>
    </citation>
    <scope>NUCLEOTIDE SEQUENCE [LARGE SCALE GENOMIC DNA]</scope>
    <source>
        <strain evidence="1">ATCC 43969</strain>
    </source>
</reference>
<evidence type="ECO:0000313" key="2">
    <source>
        <dbReference type="Proteomes" id="UP000003027"/>
    </source>
</evidence>
<protein>
    <submittedName>
        <fullName evidence="1">Uncharacterized protein</fullName>
    </submittedName>
</protein>
<evidence type="ECO:0000313" key="1">
    <source>
        <dbReference type="EMBL" id="EEQ10469.1"/>
    </source>
</evidence>
<keyword evidence="2" id="KW-1185">Reference proteome</keyword>
<gene>
    <name evidence="1" type="ORF">ymoll0001_7230</name>
</gene>
<dbReference type="EMBL" id="AALD02000018">
    <property type="protein sequence ID" value="EEQ10469.1"/>
    <property type="molecule type" value="Genomic_DNA"/>
</dbReference>
<organism evidence="1 2">
    <name type="scientific">Yersinia mollaretii (strain ATCC 43969 / DSM 18520 / CIP 103324 / CNY 7263 / WAIP 204)</name>
    <dbReference type="NCBI Taxonomy" id="349967"/>
    <lineage>
        <taxon>Bacteria</taxon>
        <taxon>Pseudomonadati</taxon>
        <taxon>Pseudomonadota</taxon>
        <taxon>Gammaproteobacteria</taxon>
        <taxon>Enterobacterales</taxon>
        <taxon>Yersiniaceae</taxon>
        <taxon>Yersinia</taxon>
    </lineage>
</organism>
<name>A0ABM9Y9D8_YERMW</name>